<sequence>MVEEIPTSDWEQKPEERINTATHQEEGVYEKEVLKPITPDSTETLHKNEQSKILRQTIVLEDTFAAPEEKKLSPSAQAFQQALEKTKIEKKVEERMIVEKLTFEQMIQARRQFMQEKGSSTKNKKQND</sequence>
<accession>A0A951IYE7</accession>
<evidence type="ECO:0000313" key="3">
    <source>
        <dbReference type="Proteomes" id="UP000727490"/>
    </source>
</evidence>
<protein>
    <submittedName>
        <fullName evidence="2">Uncharacterized protein</fullName>
    </submittedName>
</protein>
<name>A0A951IYE7_9BACT</name>
<evidence type="ECO:0000313" key="2">
    <source>
        <dbReference type="EMBL" id="MBW3467813.1"/>
    </source>
</evidence>
<keyword evidence="3" id="KW-1185">Reference proteome</keyword>
<dbReference type="EMBL" id="RPHB01000003">
    <property type="protein sequence ID" value="MBW3467813.1"/>
    <property type="molecule type" value="Genomic_DNA"/>
</dbReference>
<evidence type="ECO:0000256" key="1">
    <source>
        <dbReference type="SAM" id="MobiDB-lite"/>
    </source>
</evidence>
<dbReference type="AlphaFoldDB" id="A0A951IYE7"/>
<dbReference type="Proteomes" id="UP000727490">
    <property type="component" value="Unassembled WGS sequence"/>
</dbReference>
<feature type="region of interest" description="Disordered" evidence="1">
    <location>
        <begin position="1"/>
        <end position="24"/>
    </location>
</feature>
<reference evidence="2 3" key="1">
    <citation type="journal article" date="2020" name="Syst. Appl. Microbiol.">
        <title>Arthrospiribacter ruber gen. nov., sp. nov., a novel bacterium isolated from Arthrospira cultures.</title>
        <authorList>
            <person name="Waleron M."/>
            <person name="Misztak A."/>
            <person name="Waleron M.M."/>
            <person name="Furmaniak M."/>
            <person name="Mrozik A."/>
            <person name="Waleron K."/>
        </authorList>
    </citation>
    <scope>NUCLEOTIDE SEQUENCE [LARGE SCALE GENOMIC DNA]</scope>
    <source>
        <strain evidence="2 3">DPMB0001</strain>
    </source>
</reference>
<feature type="compositionally biased region" description="Basic and acidic residues" evidence="1">
    <location>
        <begin position="10"/>
        <end position="24"/>
    </location>
</feature>
<comment type="caution">
    <text evidence="2">The sequence shown here is derived from an EMBL/GenBank/DDBJ whole genome shotgun (WGS) entry which is preliminary data.</text>
</comment>
<organism evidence="2 3">
    <name type="scientific">Arthrospiribacter ruber</name>
    <dbReference type="NCBI Taxonomy" id="2487934"/>
    <lineage>
        <taxon>Bacteria</taxon>
        <taxon>Pseudomonadati</taxon>
        <taxon>Bacteroidota</taxon>
        <taxon>Cytophagia</taxon>
        <taxon>Cytophagales</taxon>
        <taxon>Cyclobacteriaceae</taxon>
        <taxon>Arthrospiribacter</taxon>
    </lineage>
</organism>
<gene>
    <name evidence="2" type="ORF">EGN73_08285</name>
</gene>
<proteinExistence type="predicted"/>